<dbReference type="RefSeq" id="WP_072930624.1">
    <property type="nucleotide sequence ID" value="NZ_BMFL01000002.1"/>
</dbReference>
<dbReference type="PROSITE" id="PS51257">
    <property type="entry name" value="PROKAR_LIPOPROTEIN"/>
    <property type="match status" value="1"/>
</dbReference>
<dbReference type="STRING" id="1434701.SAMN05443634_104155"/>
<dbReference type="OrthoDB" id="1099822at2"/>
<dbReference type="EMBL" id="FRBH01000004">
    <property type="protein sequence ID" value="SHK88474.1"/>
    <property type="molecule type" value="Genomic_DNA"/>
</dbReference>
<dbReference type="EMBL" id="BMFL01000002">
    <property type="protein sequence ID" value="GGE89054.1"/>
    <property type="molecule type" value="Genomic_DNA"/>
</dbReference>
<evidence type="ECO:0000313" key="4">
    <source>
        <dbReference type="Proteomes" id="UP000650994"/>
    </source>
</evidence>
<reference evidence="2" key="2">
    <citation type="submission" date="2016-11" db="EMBL/GenBank/DDBJ databases">
        <authorList>
            <person name="Jaros S."/>
            <person name="Januszkiewicz K."/>
            <person name="Wedrychowicz H."/>
        </authorList>
    </citation>
    <scope>NUCLEOTIDE SEQUENCE [LARGE SCALE GENOMIC DNA]</scope>
    <source>
        <strain evidence="2">DSM 27989</strain>
    </source>
</reference>
<gene>
    <name evidence="1" type="ORF">GCM10010984_03380</name>
    <name evidence="2" type="ORF">SAMN05443634_104155</name>
</gene>
<reference evidence="1" key="5">
    <citation type="submission" date="2024-05" db="EMBL/GenBank/DDBJ databases">
        <authorList>
            <person name="Sun Q."/>
            <person name="Zhou Y."/>
        </authorList>
    </citation>
    <scope>NUCLEOTIDE SEQUENCE</scope>
    <source>
        <strain evidence="1">CGMCC 1.12707</strain>
    </source>
</reference>
<dbReference type="AlphaFoldDB" id="A0A1M6W3X2"/>
<reference evidence="4" key="4">
    <citation type="journal article" date="2019" name="Int. J. Syst. Evol. Microbiol.">
        <title>The Global Catalogue of Microorganisms (GCM) 10K type strain sequencing project: providing services to taxonomists for standard genome sequencing and annotation.</title>
        <authorList>
            <consortium name="The Broad Institute Genomics Platform"/>
            <consortium name="The Broad Institute Genome Sequencing Center for Infectious Disease"/>
            <person name="Wu L."/>
            <person name="Ma J."/>
        </authorList>
    </citation>
    <scope>NUCLEOTIDE SEQUENCE [LARGE SCALE GENOMIC DNA]</scope>
    <source>
        <strain evidence="4">CGMCC 1.12707</strain>
    </source>
</reference>
<evidence type="ECO:0000313" key="3">
    <source>
        <dbReference type="Proteomes" id="UP000184120"/>
    </source>
</evidence>
<evidence type="ECO:0000313" key="1">
    <source>
        <dbReference type="EMBL" id="GGE89054.1"/>
    </source>
</evidence>
<proteinExistence type="predicted"/>
<name>A0A1M6W3X2_9FLAO</name>
<reference evidence="3" key="3">
    <citation type="submission" date="2016-11" db="EMBL/GenBank/DDBJ databases">
        <authorList>
            <person name="Varghese N."/>
            <person name="Submissions S."/>
        </authorList>
    </citation>
    <scope>NUCLEOTIDE SEQUENCE [LARGE SCALE GENOMIC DNA]</scope>
    <source>
        <strain evidence="3">DSM 27989</strain>
    </source>
</reference>
<reference evidence="1" key="1">
    <citation type="journal article" date="2014" name="Int. J. Syst. Evol. Microbiol.">
        <title>Complete genome of a new Firmicutes species belonging to the dominant human colonic microbiota ('Ruminococcus bicirculans') reveals two chromosomes and a selective capacity to utilize plant glucans.</title>
        <authorList>
            <consortium name="NISC Comparative Sequencing Program"/>
            <person name="Wegmann U."/>
            <person name="Louis P."/>
            <person name="Goesmann A."/>
            <person name="Henrissat B."/>
            <person name="Duncan S.H."/>
            <person name="Flint H.J."/>
        </authorList>
    </citation>
    <scope>NUCLEOTIDE SEQUENCE</scope>
    <source>
        <strain evidence="1">CGMCC 1.12707</strain>
    </source>
</reference>
<protein>
    <submittedName>
        <fullName evidence="2">Uncharacterized protein</fullName>
    </submittedName>
</protein>
<organism evidence="2 3">
    <name type="scientific">Chishuiella changwenlii</name>
    <dbReference type="NCBI Taxonomy" id="1434701"/>
    <lineage>
        <taxon>Bacteria</taxon>
        <taxon>Pseudomonadati</taxon>
        <taxon>Bacteroidota</taxon>
        <taxon>Flavobacteriia</taxon>
        <taxon>Flavobacteriales</taxon>
        <taxon>Weeksellaceae</taxon>
        <taxon>Chishuiella</taxon>
    </lineage>
</organism>
<accession>A0A1M6W3X2</accession>
<dbReference type="Proteomes" id="UP000650994">
    <property type="component" value="Unassembled WGS sequence"/>
</dbReference>
<keyword evidence="4" id="KW-1185">Reference proteome</keyword>
<evidence type="ECO:0000313" key="2">
    <source>
        <dbReference type="EMBL" id="SHK88474.1"/>
    </source>
</evidence>
<dbReference type="Proteomes" id="UP000184120">
    <property type="component" value="Unassembled WGS sequence"/>
</dbReference>
<sequence length="141" mass="15773">MKKIILLSAGLLAFVACDNQKKDSTEKLDTPIEKPIGVNKDEHGCNSAAGQTWSELKSSCIQVFNVGERLNPIDTKQDEAVISAFVVYNDDKSKLELFLADKPNVILEKSEGSFYQNDTYKFDTKESALYINGEKKYIAEK</sequence>